<evidence type="ECO:0000256" key="5">
    <source>
        <dbReference type="ARBA" id="ARBA00023295"/>
    </source>
</evidence>
<reference evidence="7 8" key="1">
    <citation type="journal article" date="2013" name="Int. J. Syst. Evol. Microbiol.">
        <title>Sphingomonas kyungheensis sp. nov., a bacterium with ginsenoside-converting activity isolated from soil of a ginseng field.</title>
        <authorList>
            <person name="Son H.M."/>
            <person name="Yang J.E."/>
            <person name="Park Y."/>
            <person name="Han C.K."/>
            <person name="Kim S.G."/>
            <person name="Kook M."/>
            <person name="Yi T.H."/>
        </authorList>
    </citation>
    <scope>NUCLEOTIDE SEQUENCE [LARGE SCALE GENOMIC DNA]</scope>
    <source>
        <strain evidence="7 8">LMG 26582</strain>
    </source>
</reference>
<comment type="similarity">
    <text evidence="1">Belongs to the glycosyl hydrolase 29 family.</text>
</comment>
<dbReference type="PANTHER" id="PTHR10030">
    <property type="entry name" value="ALPHA-L-FUCOSIDASE"/>
    <property type="match status" value="1"/>
</dbReference>
<evidence type="ECO:0000313" key="7">
    <source>
        <dbReference type="EMBL" id="MEI5688642.1"/>
    </source>
</evidence>
<keyword evidence="3" id="KW-0732">Signal</keyword>
<evidence type="ECO:0000256" key="3">
    <source>
        <dbReference type="ARBA" id="ARBA00022729"/>
    </source>
</evidence>
<dbReference type="Gene3D" id="3.20.20.80">
    <property type="entry name" value="Glycosidases"/>
    <property type="match status" value="1"/>
</dbReference>
<evidence type="ECO:0000256" key="1">
    <source>
        <dbReference type="ARBA" id="ARBA00007951"/>
    </source>
</evidence>
<name>A0ABU8H6R2_9SPHN</name>
<organism evidence="7 8">
    <name type="scientific">Sphingomonas kyungheensis</name>
    <dbReference type="NCBI Taxonomy" id="1069987"/>
    <lineage>
        <taxon>Bacteria</taxon>
        <taxon>Pseudomonadati</taxon>
        <taxon>Pseudomonadota</taxon>
        <taxon>Alphaproteobacteria</taxon>
        <taxon>Sphingomonadales</taxon>
        <taxon>Sphingomonadaceae</taxon>
        <taxon>Sphingomonas</taxon>
    </lineage>
</organism>
<gene>
    <name evidence="7" type="ORF">V8201_16230</name>
</gene>
<dbReference type="InterPro" id="IPR006311">
    <property type="entry name" value="TAT_signal"/>
</dbReference>
<keyword evidence="8" id="KW-1185">Reference proteome</keyword>
<dbReference type="InterPro" id="IPR057739">
    <property type="entry name" value="Glyco_hydro_29_N"/>
</dbReference>
<dbReference type="Pfam" id="PF01120">
    <property type="entry name" value="Alpha_L_fucos"/>
    <property type="match status" value="1"/>
</dbReference>
<keyword evidence="5" id="KW-0326">Glycosidase</keyword>
<dbReference type="PROSITE" id="PS51318">
    <property type="entry name" value="TAT"/>
    <property type="match status" value="1"/>
</dbReference>
<comment type="caution">
    <text evidence="7">The sequence shown here is derived from an EMBL/GenBank/DDBJ whole genome shotgun (WGS) entry which is preliminary data.</text>
</comment>
<dbReference type="EC" id="3.2.1.51" evidence="2"/>
<evidence type="ECO:0000259" key="6">
    <source>
        <dbReference type="Pfam" id="PF01120"/>
    </source>
</evidence>
<sequence>MTSIDRRTLLAGSAALGFRQTASAVSNPRATPSADAALRPMNVPAPRSFTGDWASLTSGYTAPDWFRDAKFGIWAHWGAASVPAAGDDWYARDMYLQGHPSYQHHLKHYGHPADRGFMEIQNAWKAERWDPAELLDLYKRAGARYFMALANHHDNLDCFASSHHGWNSTRIGPKRDIVGTWAGLARERGLRFAVSNHSAHAWHWNQPAYGYDPEGPRRGQRYDAARLTLANGRGTWWNGLDPQHLYGGASMQMPDGIGSLAEANAWHAATDGLWNEGPSPDPAFVSRWLLRCRELIDRYEPDMLYFDNHDLPLGQAGLDIAAYFYNQNMQRNGGRLEGVCTAKETPPQRRMGLVDVVERGQKSFIDPYPWQTETCLGNWFYGEQYLREDRYKTPAKVIHTLCDVVSKNGNLMLSVPIRGDGTIDAKEREIVEEVGIWMRRYGDAIYGSRPWRIHAEGSTGPGSGALSEGGRDSSYTAKDIRYVRKGNALHALVLGWPDDGVVRMTLLGSSNPVARGSVERVSLPGGPALSFRRMEDVLEVSLPAGLRTPIGLALIVNGSGLVNRPRDAAS</sequence>
<dbReference type="SMART" id="SM00812">
    <property type="entry name" value="Alpha_L_fucos"/>
    <property type="match status" value="1"/>
</dbReference>
<dbReference type="Proteomes" id="UP001367771">
    <property type="component" value="Unassembled WGS sequence"/>
</dbReference>
<dbReference type="EMBL" id="JBBBDM010000011">
    <property type="protein sequence ID" value="MEI5688642.1"/>
    <property type="molecule type" value="Genomic_DNA"/>
</dbReference>
<dbReference type="InterPro" id="IPR000933">
    <property type="entry name" value="Glyco_hydro_29"/>
</dbReference>
<proteinExistence type="inferred from homology"/>
<keyword evidence="4" id="KW-0378">Hydrolase</keyword>
<dbReference type="PANTHER" id="PTHR10030:SF37">
    <property type="entry name" value="ALPHA-L-FUCOSIDASE-RELATED"/>
    <property type="match status" value="1"/>
</dbReference>
<evidence type="ECO:0000313" key="8">
    <source>
        <dbReference type="Proteomes" id="UP001367771"/>
    </source>
</evidence>
<dbReference type="Gene3D" id="2.60.40.1180">
    <property type="entry name" value="Golgi alpha-mannosidase II"/>
    <property type="match status" value="1"/>
</dbReference>
<dbReference type="InterPro" id="IPR017853">
    <property type="entry name" value="GH"/>
</dbReference>
<evidence type="ECO:0000256" key="4">
    <source>
        <dbReference type="ARBA" id="ARBA00022801"/>
    </source>
</evidence>
<dbReference type="SUPFAM" id="SSF51445">
    <property type="entry name" value="(Trans)glycosidases"/>
    <property type="match status" value="1"/>
</dbReference>
<evidence type="ECO:0000256" key="2">
    <source>
        <dbReference type="ARBA" id="ARBA00012662"/>
    </source>
</evidence>
<feature type="domain" description="Glycoside hydrolase family 29 N-terminal" evidence="6">
    <location>
        <begin position="44"/>
        <end position="443"/>
    </location>
</feature>
<dbReference type="InterPro" id="IPR013780">
    <property type="entry name" value="Glyco_hydro_b"/>
</dbReference>
<protein>
    <recommendedName>
        <fullName evidence="2">alpha-L-fucosidase</fullName>
        <ecNumber evidence="2">3.2.1.51</ecNumber>
    </recommendedName>
</protein>
<accession>A0ABU8H6R2</accession>
<dbReference type="RefSeq" id="WP_271299847.1">
    <property type="nucleotide sequence ID" value="NZ_JBBBDM010000011.1"/>
</dbReference>